<dbReference type="EMBL" id="LT635762">
    <property type="protein sequence ID" value="SGZ57898.1"/>
    <property type="molecule type" value="Genomic_DNA"/>
</dbReference>
<evidence type="ECO:0000313" key="1">
    <source>
        <dbReference type="EMBL" id="SGZ57898.1"/>
    </source>
</evidence>
<dbReference type="STRING" id="45354.A0A1L0C512"/>
<protein>
    <submittedName>
        <fullName evidence="1">CIC11C00000001610</fullName>
    </submittedName>
</protein>
<name>A0A1L0C512_9ASCO</name>
<keyword evidence="2" id="KW-1185">Reference proteome</keyword>
<proteinExistence type="predicted"/>
<gene>
    <name evidence="1" type="ORF">SAMEA4029010_CIC11G00000001610</name>
</gene>
<dbReference type="InterPro" id="IPR055334">
    <property type="entry name" value="PEX8-like"/>
</dbReference>
<reference evidence="1 2" key="1">
    <citation type="submission" date="2016-10" db="EMBL/GenBank/DDBJ databases">
        <authorList>
            <person name="de Groot N.N."/>
        </authorList>
    </citation>
    <scope>NUCLEOTIDE SEQUENCE [LARGE SCALE GENOMIC DNA]</scope>
    <source>
        <strain evidence="1 2">CBS 141442</strain>
    </source>
</reference>
<dbReference type="OrthoDB" id="2357318at2759"/>
<organism evidence="1 2">
    <name type="scientific">Sungouiella intermedia</name>
    <dbReference type="NCBI Taxonomy" id="45354"/>
    <lineage>
        <taxon>Eukaryota</taxon>
        <taxon>Fungi</taxon>
        <taxon>Dikarya</taxon>
        <taxon>Ascomycota</taxon>
        <taxon>Saccharomycotina</taxon>
        <taxon>Pichiomycetes</taxon>
        <taxon>Metschnikowiaceae</taxon>
        <taxon>Sungouiella</taxon>
    </lineage>
</organism>
<dbReference type="AlphaFoldDB" id="A0A1L0C512"/>
<dbReference type="PANTHER" id="PTHR39214:SF1">
    <property type="entry name" value="MICROBODY (PEROXISOME) BIOGENESIS PROTEIN PEROXIN 8 (EUROFUNG)"/>
    <property type="match status" value="1"/>
</dbReference>
<dbReference type="PANTHER" id="PTHR39214">
    <property type="entry name" value="MICROBODY (PEROXISOME) BIOGENESIS PROTEIN PEROXIN 8 (EUROFUNG)"/>
    <property type="match status" value="1"/>
</dbReference>
<sequence length="765" mass="89245">MSSYKELMERNGQHAVSSNSYAQMNQSPLDLDYLIYTLRSPTPDTNVLKVLGYIYHYIPYVKVEHNLRVILSSFLNNQVCFGNKIPSYEDNYLIIEVFKLITDKKLKVSQPTLSIKIYYEIILKELENFVAYNPLRNSWKVMPIISGLWLSNELRDQLYTDNNVLEYKWFFHEWDERSDALFKKCLRHSLSEAAPLDITNLVLLSLALKYKLRENLNDYLGNIHRKLVISQLTSLIFSLQTSDGYKYRLFAETGPNDPHWEEFIKTKVLQRPVIKHLNRLAFLLESLLCDLPYNDGNFNLIMSLIEGMLEFNKELNHFTASQPRLNVGSESASEENKFHAQYLMLMKSYLFFQVIVFQGILSRFVSGRNVNLMYALFRPKRHVSRMEYEYSEIGRSILHSLYYLNFILMDIGLGGFDGYNFVYYVCLEVCLQNNRGASFERFTRYLIGNYKEVNLHHDALNRNYVLRCKVLFVLGLWENYLQMVREKDSNFDPEFVEFIYATTIDKARDPSISDHILVEALHSVLLVYFTNKQDTSKALGHVLNYFEVLADQFPRILSANQLSVAVETLGKKILSTPIIYGPDSFYRNSAEEFLEFIFFKCQNTMPGLSIKTSTGTVLTSAQPISEIDAASTMSQLKKNDPNQTDIVKFNKMKKPKDLPGLKLFPSSDAKEHFSKREVPNTSREALIVAFLHIIPYLPMNAFIHWLDRIWTLIKTSNQEERAYLTDKLWLVLSNNLDFNRCQLAYPWWYETKQAVERDIGHTLKL</sequence>
<accession>A0A1L0C512</accession>
<dbReference type="Proteomes" id="UP000182334">
    <property type="component" value="Chromosome VII"/>
</dbReference>
<evidence type="ECO:0000313" key="2">
    <source>
        <dbReference type="Proteomes" id="UP000182334"/>
    </source>
</evidence>